<name>A0A809ZY26_9BRAD</name>
<evidence type="ECO:0000313" key="2">
    <source>
        <dbReference type="EMBL" id="BCE56437.1"/>
    </source>
</evidence>
<feature type="domain" description="Rap1a immunity protein" evidence="1">
    <location>
        <begin position="20"/>
        <end position="124"/>
    </location>
</feature>
<dbReference type="EMBL" id="AP023095">
    <property type="protein sequence ID" value="BCE56437.1"/>
    <property type="molecule type" value="Genomic_DNA"/>
</dbReference>
<gene>
    <name evidence="2" type="ORF">XF5B_39490</name>
</gene>
<organism evidence="2">
    <name type="scientific">Bradyrhizobium diazoefficiens</name>
    <dbReference type="NCBI Taxonomy" id="1355477"/>
    <lineage>
        <taxon>Bacteria</taxon>
        <taxon>Pseudomonadati</taxon>
        <taxon>Pseudomonadota</taxon>
        <taxon>Alphaproteobacteria</taxon>
        <taxon>Hyphomicrobiales</taxon>
        <taxon>Nitrobacteraceae</taxon>
        <taxon>Bradyrhizobium</taxon>
    </lineage>
</organism>
<accession>A0A809ZY26</accession>
<dbReference type="AlphaFoldDB" id="A0A809ZY26"/>
<protein>
    <recommendedName>
        <fullName evidence="1">Rap1a immunity protein domain-containing protein</fullName>
    </recommendedName>
</protein>
<dbReference type="InterPro" id="IPR041238">
    <property type="entry name" value="Rap1a"/>
</dbReference>
<dbReference type="Gene3D" id="1.10.890.40">
    <property type="match status" value="1"/>
</dbReference>
<sequence>MAMMSTSAFAAEVPPHAFFSGNDIYDWCQHDRKAAQSYVAGLFDQAAHAAAVIDATRNFGKDMPKNDAQVDFALQRVVGYCTPARANLQQVTDVFCAYLQDSPAKRDGLPAIMFSEALTKAWPCPGK</sequence>
<proteinExistence type="predicted"/>
<dbReference type="Pfam" id="PF18602">
    <property type="entry name" value="Rap1a"/>
    <property type="match status" value="1"/>
</dbReference>
<reference evidence="2" key="1">
    <citation type="submission" date="2020-05" db="EMBL/GenBank/DDBJ databases">
        <title>Complete genome sequence of Bradyrhizobium diazoefficiens XF5 isolated from soybean nodule.</title>
        <authorList>
            <person name="Noda R."/>
            <person name="Kakizaki K."/>
            <person name="Minamisawa K."/>
        </authorList>
    </citation>
    <scope>NUCLEOTIDE SEQUENCE</scope>
    <source>
        <strain evidence="2">XF5</strain>
    </source>
</reference>
<evidence type="ECO:0000259" key="1">
    <source>
        <dbReference type="Pfam" id="PF18602"/>
    </source>
</evidence>